<evidence type="ECO:0000313" key="1">
    <source>
        <dbReference type="EMBL" id="QHB21789.1"/>
    </source>
</evidence>
<sequence>MELAVNLNTYNFDDKQRKEQGILFNKLFFKKVQQHRRMLGLRETLPRSAKSHTGFLFYHVPAIDREERLAGKRKKRILKNYFSLISKKNYIVVNDFKKVTTALNGASCAKRCLTAFIDLCLPNKWRCKSNVYVLIKMVDFYSNLRSNVDNNWSETPKIFQWMAYTEKQTSFSELILWIVFRVYKRLTYSNVNLHELHSFVVCVSNIFTIQMSNDKKHGNECLIKFYDLIFKNFANNNGNKCVASFKQKLYANVILYLFRNFVSLVRTNMCLLIEIGLLAEKYNLCDIKKMYRITFDAIIKQSKKCLSLRNLVLLQHLMKMVPLYKSFESFDLNLDFDFDQQIAVENINPIVYYNAVHRYKYSGWNENTLNYEYFNTFLTEGHYVISNKKDKYDLKIMIPSIKVYKKREIIDVLFCCD</sequence>
<proteinExistence type="predicted"/>
<organism evidence="1 2">
    <name type="scientific">Artaxa digramma nucleopolyhedrovirus</name>
    <dbReference type="NCBI Taxonomy" id="3070910"/>
    <lineage>
        <taxon>Viruses</taxon>
        <taxon>Viruses incertae sedis</taxon>
        <taxon>Naldaviricetes</taxon>
        <taxon>Lefavirales</taxon>
        <taxon>Baculoviridae</taxon>
        <taxon>Alphabaculovirus</taxon>
        <taxon>Alphabaculovirus ardigrammae</taxon>
    </lineage>
</organism>
<accession>A0AAE6V0J3</accession>
<dbReference type="Proteomes" id="UP000830275">
    <property type="component" value="Segment"/>
</dbReference>
<name>A0AAE6V0J3_9ABAC</name>
<gene>
    <name evidence="1" type="primary">p43</name>
    <name evidence="1" type="ORF">Eudi_ORF130</name>
</gene>
<dbReference type="EMBL" id="MN233792">
    <property type="protein sequence ID" value="QHB21789.1"/>
    <property type="molecule type" value="Genomic_DNA"/>
</dbReference>
<keyword evidence="2" id="KW-1185">Reference proteome</keyword>
<reference evidence="1 2" key="1">
    <citation type="journal article" date="2019" name="Viruses">
        <title>Genome Analysis of a Novel Clade II.b Alphabaculovirus Obtained from Artaxa digramma.</title>
        <authorList>
            <person name="Li J."/>
            <person name="Duan X."/>
            <person name="Wang Q."/>
            <person name="Zhang L."/>
            <person name="Deng F."/>
            <person name="Wang H."/>
            <person name="Hu Z."/>
            <person name="Wang M."/>
            <person name="Wang J."/>
        </authorList>
    </citation>
    <scope>NUCLEOTIDE SEQUENCE [LARGE SCALE GENOMIC DNA]</scope>
    <source>
        <strain evidence="1 2">424</strain>
    </source>
</reference>
<protein>
    <submittedName>
        <fullName evidence="1">P43</fullName>
    </submittedName>
</protein>
<evidence type="ECO:0000313" key="2">
    <source>
        <dbReference type="Proteomes" id="UP000830275"/>
    </source>
</evidence>